<feature type="transmembrane region" description="Helical" evidence="1">
    <location>
        <begin position="109"/>
        <end position="127"/>
    </location>
</feature>
<organism evidence="2 3">
    <name type="scientific">Phycomyces blakesleeanus</name>
    <dbReference type="NCBI Taxonomy" id="4837"/>
    <lineage>
        <taxon>Eukaryota</taxon>
        <taxon>Fungi</taxon>
        <taxon>Fungi incertae sedis</taxon>
        <taxon>Mucoromycota</taxon>
        <taxon>Mucoromycotina</taxon>
        <taxon>Mucoromycetes</taxon>
        <taxon>Mucorales</taxon>
        <taxon>Phycomycetaceae</taxon>
        <taxon>Phycomyces</taxon>
    </lineage>
</organism>
<keyword evidence="1" id="KW-0812">Transmembrane</keyword>
<keyword evidence="1" id="KW-1133">Transmembrane helix</keyword>
<keyword evidence="3" id="KW-1185">Reference proteome</keyword>
<proteinExistence type="predicted"/>
<name>A0ABR3B726_PHYBL</name>
<feature type="transmembrane region" description="Helical" evidence="1">
    <location>
        <begin position="170"/>
        <end position="188"/>
    </location>
</feature>
<dbReference type="EMBL" id="JBCLYO010000004">
    <property type="protein sequence ID" value="KAL0090517.1"/>
    <property type="molecule type" value="Genomic_DNA"/>
</dbReference>
<evidence type="ECO:0000256" key="1">
    <source>
        <dbReference type="SAM" id="Phobius"/>
    </source>
</evidence>
<feature type="transmembrane region" description="Helical" evidence="1">
    <location>
        <begin position="134"/>
        <end position="150"/>
    </location>
</feature>
<sequence length="189" mass="21594">MHSCSLAFEGHLAQGRINWLKICCEYLLKDRQIVSLIRVQKCTGIFLLLLEIIELSINDDFAVLVFVIIGSNDGIVEVTDTKFIYTDEYFGISPYGLAWVGSSIIKIKAISVGGGVGKILLLSLFFFFKEKNDLFVCSLLYLFCDLSSLFNENYFLDYEFLFNTKEISRLYGYIIFFCQVIVYINISAI</sequence>
<gene>
    <name evidence="2" type="ORF">J3Q64DRAFT_1696881</name>
</gene>
<dbReference type="Proteomes" id="UP001448207">
    <property type="component" value="Unassembled WGS sequence"/>
</dbReference>
<evidence type="ECO:0000313" key="2">
    <source>
        <dbReference type="EMBL" id="KAL0090517.1"/>
    </source>
</evidence>
<reference evidence="2 3" key="1">
    <citation type="submission" date="2024-04" db="EMBL/GenBank/DDBJ databases">
        <title>Symmetric and asymmetric DNA N6-adenine methylation regulates different biological responses in Mucorales.</title>
        <authorList>
            <consortium name="Lawrence Berkeley National Laboratory"/>
            <person name="Lax C."/>
            <person name="Mondo S.J."/>
            <person name="Osorio-Concepcion M."/>
            <person name="Muszewska A."/>
            <person name="Corrochano-Luque M."/>
            <person name="Gutierrez G."/>
            <person name="Riley R."/>
            <person name="Lipzen A."/>
            <person name="Guo J."/>
            <person name="Hundley H."/>
            <person name="Amirebrahimi M."/>
            <person name="Ng V."/>
            <person name="Lorenzo-Gutierrez D."/>
            <person name="Binder U."/>
            <person name="Yang J."/>
            <person name="Song Y."/>
            <person name="Canovas D."/>
            <person name="Navarro E."/>
            <person name="Freitag M."/>
            <person name="Gabaldon T."/>
            <person name="Grigoriev I.V."/>
            <person name="Corrochano L.M."/>
            <person name="Nicolas F.E."/>
            <person name="Garre V."/>
        </authorList>
    </citation>
    <scope>NUCLEOTIDE SEQUENCE [LARGE SCALE GENOMIC DNA]</scope>
    <source>
        <strain evidence="2 3">L51</strain>
    </source>
</reference>
<accession>A0ABR3B726</accession>
<evidence type="ECO:0000313" key="3">
    <source>
        <dbReference type="Proteomes" id="UP001448207"/>
    </source>
</evidence>
<comment type="caution">
    <text evidence="2">The sequence shown here is derived from an EMBL/GenBank/DDBJ whole genome shotgun (WGS) entry which is preliminary data.</text>
</comment>
<protein>
    <submittedName>
        <fullName evidence="2">Uncharacterized protein</fullName>
    </submittedName>
</protein>
<keyword evidence="1" id="KW-0472">Membrane</keyword>